<reference evidence="3" key="1">
    <citation type="journal article" date="2023" name="Mol. Biol. Evol.">
        <title>Third-Generation Sequencing Reveals the Adaptive Role of the Epigenome in Three Deep-Sea Polychaetes.</title>
        <authorList>
            <person name="Perez M."/>
            <person name="Aroh O."/>
            <person name="Sun Y."/>
            <person name="Lan Y."/>
            <person name="Juniper S.K."/>
            <person name="Young C.R."/>
            <person name="Angers B."/>
            <person name="Qian P.Y."/>
        </authorList>
    </citation>
    <scope>NUCLEOTIDE SEQUENCE</scope>
    <source>
        <strain evidence="3">P08H-3</strain>
    </source>
</reference>
<keyword evidence="4" id="KW-1185">Reference proteome</keyword>
<evidence type="ECO:0000259" key="2">
    <source>
        <dbReference type="PROSITE" id="PS50238"/>
    </source>
</evidence>
<dbReference type="InterPro" id="IPR008936">
    <property type="entry name" value="Rho_GTPase_activation_prot"/>
</dbReference>
<dbReference type="Gene3D" id="1.10.555.10">
    <property type="entry name" value="Rho GTPase activation protein"/>
    <property type="match status" value="1"/>
</dbReference>
<dbReference type="PANTHER" id="PTHR15670:SF4">
    <property type="entry name" value="RHO GTPASE-ACTIVATING PROTEIN 11A"/>
    <property type="match status" value="1"/>
</dbReference>
<feature type="region of interest" description="Disordered" evidence="1">
    <location>
        <begin position="1151"/>
        <end position="1197"/>
    </location>
</feature>
<feature type="region of interest" description="Disordered" evidence="1">
    <location>
        <begin position="270"/>
        <end position="292"/>
    </location>
</feature>
<name>A0AAD9J9I5_9ANNE</name>
<dbReference type="Proteomes" id="UP001208570">
    <property type="component" value="Unassembled WGS sequence"/>
</dbReference>
<feature type="compositionally biased region" description="Polar residues" evidence="1">
    <location>
        <begin position="1188"/>
        <end position="1197"/>
    </location>
</feature>
<dbReference type="PANTHER" id="PTHR15670">
    <property type="entry name" value="RHO GTPASE ACTIVATING PROTEIN 11A"/>
    <property type="match status" value="1"/>
</dbReference>
<feature type="region of interest" description="Disordered" evidence="1">
    <location>
        <begin position="675"/>
        <end position="694"/>
    </location>
</feature>
<dbReference type="PROSITE" id="PS50238">
    <property type="entry name" value="RHOGAP"/>
    <property type="match status" value="1"/>
</dbReference>
<evidence type="ECO:0000313" key="3">
    <source>
        <dbReference type="EMBL" id="KAK2148769.1"/>
    </source>
</evidence>
<dbReference type="SMART" id="SM00324">
    <property type="entry name" value="RhoGAP"/>
    <property type="match status" value="1"/>
</dbReference>
<protein>
    <recommendedName>
        <fullName evidence="2">Rho-GAP domain-containing protein</fullName>
    </recommendedName>
</protein>
<feature type="region of interest" description="Disordered" evidence="1">
    <location>
        <begin position="871"/>
        <end position="894"/>
    </location>
</feature>
<dbReference type="AlphaFoldDB" id="A0AAD9J9I5"/>
<sequence>MRYIQEIESPENVRILVIQDLKELCIKVPKAKKNKSKEESLTSGNHTVFGNYLNMVPCLMVEECGPVPKFLIQATQVLDKHIDIEGLFRKSGSVARQKELKTRIECNEDLIEANPLDVASLIKQFFRELPDPLFTSRLHDTFLKCFSLETEDARITAILLLCHQLPWHHLSTLRYMMLFLQKVAHNCDLNKMDIANLAVCVTPNLMHNNISEKKSDKMTESKWLQIQTNIVQLLILYAGDIGMVPDSLYERSVLMSACFPTDDDLERSEVIQEDGQHKNNTKKKKKRSGSLQGLVSNLSSSFTKWRKDNRGHNASSISDRSTMSYQSLDKSSMVSIDQTDLSRLTVTQTDEFLNPEATPKVIRKRKAEDEAVPFSASRKKAILQHMPQMATLGNTPFTPAARRGRYPRDFQETPSIKFADAENMIFNGGSTPSLVTPKRKMDKLFSPYSATKVKRQSSGKSGCFSPKTAKGSMRKSVRGFFRRLSGGKEPLPSPSGLSQSSVADKGGCSVPDSLLIMDPGAGQRKKTFFGRHRKTPSSPARLVTNIAAELKREKAAMASRGSSASSMRHNDHDLNSSFTNTELGAHSVCEIVIHSPVDPDKTPVIGCNRAHCSNLSMDSMGTSLRRGKPNTVKTGLPLEYHKRRSLDIDSFAIHDEDGKDIESVANTLDTSPILKDHHSSSHCGNRTDLNDDTETTPKCITDNADLTHHSSVSSLLSRQLSKSSIMSKLEESLNNPLESGLDQAFINESLLADVTHLGDGSDGCQLNDTDMTSPETDCQYMVKYSCVDVSVVQSNKSTDNNGVSKKGKGDVLSQHSVDSVDSAVGSEVGQEMYKSTASLQSCDSGLSLPINDTETKCKLTVKSDSNLMSAPVKQQVNSDRQQSSMSCRRSSEPNLGLCEDGPNLRLCEDAPIRMAVDESSLTNQILGAVDDEQRLIRDSVINLHHSGKVSSGVQQFDDIDRKEIEKRKESPHRFCNSPIRRAPTTPIRIPTVFATAEQNAAHYRDIARLGSSSRTGSIRKPKLPISTNLVRAKSVQRSKTQLDNMDCDLEITEGQNHLLGAAGHTPGRTNPQCALRLVEFNSSGSNGNNVELKHPLHENNRVNVSLFDGVSSTPKIKPQLFASERGQLMLNKPSTPATVPNIRHCRMPIKPLKRLQASPVSPHNRRHSRSPRSPCKSPLIRKRGMSPLPTQDSNWNI</sequence>
<accession>A0AAD9J9I5</accession>
<feature type="region of interest" description="Disordered" evidence="1">
    <location>
        <begin position="484"/>
        <end position="505"/>
    </location>
</feature>
<dbReference type="InterPro" id="IPR000198">
    <property type="entry name" value="RhoGAP_dom"/>
</dbReference>
<feature type="region of interest" description="Disordered" evidence="1">
    <location>
        <begin position="795"/>
        <end position="817"/>
    </location>
</feature>
<dbReference type="SUPFAM" id="SSF48350">
    <property type="entry name" value="GTPase activation domain, GAP"/>
    <property type="match status" value="1"/>
</dbReference>
<feature type="compositionally biased region" description="Basic residues" evidence="1">
    <location>
        <begin position="279"/>
        <end position="288"/>
    </location>
</feature>
<organism evidence="3 4">
    <name type="scientific">Paralvinella palmiformis</name>
    <dbReference type="NCBI Taxonomy" id="53620"/>
    <lineage>
        <taxon>Eukaryota</taxon>
        <taxon>Metazoa</taxon>
        <taxon>Spiralia</taxon>
        <taxon>Lophotrochozoa</taxon>
        <taxon>Annelida</taxon>
        <taxon>Polychaeta</taxon>
        <taxon>Sedentaria</taxon>
        <taxon>Canalipalpata</taxon>
        <taxon>Terebellida</taxon>
        <taxon>Terebelliformia</taxon>
        <taxon>Alvinellidae</taxon>
        <taxon>Paralvinella</taxon>
    </lineage>
</organism>
<comment type="caution">
    <text evidence="3">The sequence shown here is derived from an EMBL/GenBank/DDBJ whole genome shotgun (WGS) entry which is preliminary data.</text>
</comment>
<dbReference type="InterPro" id="IPR042869">
    <property type="entry name" value="ARHGAP11A/B"/>
</dbReference>
<feature type="domain" description="Rho-GAP" evidence="2">
    <location>
        <begin position="59"/>
        <end position="242"/>
    </location>
</feature>
<proteinExistence type="predicted"/>
<dbReference type="GO" id="GO:0007165">
    <property type="term" value="P:signal transduction"/>
    <property type="evidence" value="ECO:0007669"/>
    <property type="project" value="InterPro"/>
</dbReference>
<dbReference type="Pfam" id="PF00620">
    <property type="entry name" value="RhoGAP"/>
    <property type="match status" value="1"/>
</dbReference>
<dbReference type="GO" id="GO:0005096">
    <property type="term" value="F:GTPase activator activity"/>
    <property type="evidence" value="ECO:0007669"/>
    <property type="project" value="TreeGrafter"/>
</dbReference>
<gene>
    <name evidence="3" type="ORF">LSH36_484g03064</name>
</gene>
<dbReference type="EMBL" id="JAODUP010000484">
    <property type="protein sequence ID" value="KAK2148769.1"/>
    <property type="molecule type" value="Genomic_DNA"/>
</dbReference>
<evidence type="ECO:0000256" key="1">
    <source>
        <dbReference type="SAM" id="MobiDB-lite"/>
    </source>
</evidence>
<evidence type="ECO:0000313" key="4">
    <source>
        <dbReference type="Proteomes" id="UP001208570"/>
    </source>
</evidence>
<feature type="compositionally biased region" description="Low complexity" evidence="1">
    <location>
        <begin position="878"/>
        <end position="888"/>
    </location>
</feature>